<dbReference type="InterPro" id="IPR029068">
    <property type="entry name" value="Glyas_Bleomycin-R_OHBP_Dase"/>
</dbReference>
<dbReference type="PANTHER" id="PTHR36437">
    <property type="entry name" value="GLYOXALASE/BLEOMYCIN RESISTANCE PROTEIN/DIOXYGENASE"/>
    <property type="match status" value="1"/>
</dbReference>
<reference evidence="3" key="1">
    <citation type="submission" date="2023-07" db="EMBL/GenBank/DDBJ databases">
        <title>Characterization of two Paracoccaceae strains isolated from Phycosphere and proposal of Xinfangfangia lacusdiani sp. nov.</title>
        <authorList>
            <person name="Deng Y."/>
            <person name="Zhang Y.Q."/>
        </authorList>
    </citation>
    <scope>NUCLEOTIDE SEQUENCE [LARGE SCALE GENOMIC DNA]</scope>
    <source>
        <strain evidence="3">CPCC 101403</strain>
    </source>
</reference>
<dbReference type="EMBL" id="JAVRQI010000017">
    <property type="protein sequence ID" value="MDT1064088.1"/>
    <property type="molecule type" value="Genomic_DNA"/>
</dbReference>
<comment type="caution">
    <text evidence="2">The sequence shown here is derived from an EMBL/GenBank/DDBJ whole genome shotgun (WGS) entry which is preliminary data.</text>
</comment>
<dbReference type="Proteomes" id="UP001251085">
    <property type="component" value="Unassembled WGS sequence"/>
</dbReference>
<dbReference type="PANTHER" id="PTHR36437:SF2">
    <property type="entry name" value="GLYOXALASE_BLEOMYCIN RESISTANCE PROTEIN_DIOXYGENASE"/>
    <property type="match status" value="1"/>
</dbReference>
<sequence length="136" mass="15374">MPSRLALFSLLVPDYDEALAFFGRIGFECREDTDLGNGKRWVRIAPRGGETEILLARAVNERQTSAIGEQGGGRVWLFLQTEDFDGDYHLMQAAGVTFEGPPRDEPYGRVAVWVDPWGNRWDLIQFARPDRSGTTR</sequence>
<evidence type="ECO:0000313" key="2">
    <source>
        <dbReference type="EMBL" id="MDT1064088.1"/>
    </source>
</evidence>
<evidence type="ECO:0000313" key="3">
    <source>
        <dbReference type="Proteomes" id="UP001251085"/>
    </source>
</evidence>
<dbReference type="Gene3D" id="3.10.180.10">
    <property type="entry name" value="2,3-Dihydroxybiphenyl 1,2-Dioxygenase, domain 1"/>
    <property type="match status" value="1"/>
</dbReference>
<accession>A0ABU3EIM5</accession>
<proteinExistence type="predicted"/>
<dbReference type="RefSeq" id="WP_311761178.1">
    <property type="nucleotide sequence ID" value="NZ_JAVRQI010000017.1"/>
</dbReference>
<dbReference type="Pfam" id="PF00903">
    <property type="entry name" value="Glyoxalase"/>
    <property type="match status" value="1"/>
</dbReference>
<keyword evidence="3" id="KW-1185">Reference proteome</keyword>
<name>A0ABU3EIM5_9RHOB</name>
<gene>
    <name evidence="2" type="ORF">RM190_19655</name>
</gene>
<dbReference type="PROSITE" id="PS51819">
    <property type="entry name" value="VOC"/>
    <property type="match status" value="1"/>
</dbReference>
<feature type="domain" description="VOC" evidence="1">
    <location>
        <begin position="4"/>
        <end position="126"/>
    </location>
</feature>
<dbReference type="InterPro" id="IPR004360">
    <property type="entry name" value="Glyas_Fos-R_dOase_dom"/>
</dbReference>
<organism evidence="2 3">
    <name type="scientific">Paracoccus broussonetiae</name>
    <dbReference type="NCBI Taxonomy" id="3075834"/>
    <lineage>
        <taxon>Bacteria</taxon>
        <taxon>Pseudomonadati</taxon>
        <taxon>Pseudomonadota</taxon>
        <taxon>Alphaproteobacteria</taxon>
        <taxon>Rhodobacterales</taxon>
        <taxon>Paracoccaceae</taxon>
        <taxon>Paracoccus</taxon>
    </lineage>
</organism>
<dbReference type="SUPFAM" id="SSF54593">
    <property type="entry name" value="Glyoxalase/Bleomycin resistance protein/Dihydroxybiphenyl dioxygenase"/>
    <property type="match status" value="1"/>
</dbReference>
<evidence type="ECO:0000259" key="1">
    <source>
        <dbReference type="PROSITE" id="PS51819"/>
    </source>
</evidence>
<dbReference type="InterPro" id="IPR037523">
    <property type="entry name" value="VOC_core"/>
</dbReference>
<protein>
    <submittedName>
        <fullName evidence="2">VOC family protein</fullName>
    </submittedName>
</protein>